<gene>
    <name evidence="2" type="ORF">PGQ11_013235</name>
</gene>
<feature type="compositionally biased region" description="Basic residues" evidence="1">
    <location>
        <begin position="396"/>
        <end position="405"/>
    </location>
</feature>
<sequence>MAGELRFAKDDDPELLVSAIQRAINIVHRESLHIDFEENGDPRRRLSALKSVIGFLSNLDEPTRVHTHPGLKVQIGLLEPTAPYVMDQALILLRTLPQIRWISEITVHAWNTRPGTFATAMWLMESAPCAPVKRLTLFLSPGESLDFDQLATHLSIGSAKELELEIQKDDENHSREAMNYDSDSWTPKLHQLSLGVKSLRVGRGIPVGLEIFGQTSTDGNTTERPFLETLTMDYTKCVWNALSSGRLELKSVSEPDSWNYNLNLGQESVWMAAAAAAKATPKLKSMILSSDNPEIPHFCFTCETDEGLAKPRARIYWCESMGVDNTWKPTHKVLSAWHEVAREKDCSELGVGVLDERTRICTGGTFPTANGEPSSFDFDTLGMAPPERQSQSSSSRLKRWKQWLS</sequence>
<evidence type="ECO:0000313" key="2">
    <source>
        <dbReference type="EMBL" id="KAK8857323.1"/>
    </source>
</evidence>
<evidence type="ECO:0000313" key="3">
    <source>
        <dbReference type="Proteomes" id="UP001390339"/>
    </source>
</evidence>
<comment type="caution">
    <text evidence="2">The sequence shown here is derived from an EMBL/GenBank/DDBJ whole genome shotgun (WGS) entry which is preliminary data.</text>
</comment>
<keyword evidence="3" id="KW-1185">Reference proteome</keyword>
<dbReference type="Proteomes" id="UP001390339">
    <property type="component" value="Unassembled WGS sequence"/>
</dbReference>
<reference evidence="2 3" key="1">
    <citation type="journal article" date="2024" name="IMA Fungus">
        <title>Apiospora arundinis, a panoply of carbohydrate-active enzymes and secondary metabolites.</title>
        <authorList>
            <person name="Sorensen T."/>
            <person name="Petersen C."/>
            <person name="Muurmann A.T."/>
            <person name="Christiansen J.V."/>
            <person name="Brundto M.L."/>
            <person name="Overgaard C.K."/>
            <person name="Boysen A.T."/>
            <person name="Wollenberg R.D."/>
            <person name="Larsen T.O."/>
            <person name="Sorensen J.L."/>
            <person name="Nielsen K.L."/>
            <person name="Sondergaard T.E."/>
        </authorList>
    </citation>
    <scope>NUCLEOTIDE SEQUENCE [LARGE SCALE GENOMIC DNA]</scope>
    <source>
        <strain evidence="2 3">AAU 773</strain>
    </source>
</reference>
<dbReference type="EMBL" id="JAPCWZ010000007">
    <property type="protein sequence ID" value="KAK8857323.1"/>
    <property type="molecule type" value="Genomic_DNA"/>
</dbReference>
<protein>
    <submittedName>
        <fullName evidence="2">Uncharacterized protein</fullName>
    </submittedName>
</protein>
<organism evidence="2 3">
    <name type="scientific">Apiospora arundinis</name>
    <dbReference type="NCBI Taxonomy" id="335852"/>
    <lineage>
        <taxon>Eukaryota</taxon>
        <taxon>Fungi</taxon>
        <taxon>Dikarya</taxon>
        <taxon>Ascomycota</taxon>
        <taxon>Pezizomycotina</taxon>
        <taxon>Sordariomycetes</taxon>
        <taxon>Xylariomycetidae</taxon>
        <taxon>Amphisphaeriales</taxon>
        <taxon>Apiosporaceae</taxon>
        <taxon>Apiospora</taxon>
    </lineage>
</organism>
<feature type="region of interest" description="Disordered" evidence="1">
    <location>
        <begin position="371"/>
        <end position="405"/>
    </location>
</feature>
<evidence type="ECO:0000256" key="1">
    <source>
        <dbReference type="SAM" id="MobiDB-lite"/>
    </source>
</evidence>
<accession>A0ABR2I4M5</accession>
<proteinExistence type="predicted"/>
<name>A0ABR2I4M5_9PEZI</name>